<evidence type="ECO:0000256" key="1">
    <source>
        <dbReference type="ARBA" id="ARBA00004651"/>
    </source>
</evidence>
<comment type="subcellular location">
    <subcellularLocation>
        <location evidence="1 7">Cell membrane</location>
        <topology evidence="1 7">Multi-pass membrane protein</topology>
    </subcellularLocation>
</comment>
<evidence type="ECO:0000256" key="3">
    <source>
        <dbReference type="ARBA" id="ARBA00022475"/>
    </source>
</evidence>
<keyword evidence="4 7" id="KW-0812">Transmembrane</keyword>
<dbReference type="Proteomes" id="UP000223982">
    <property type="component" value="Unassembled WGS sequence"/>
</dbReference>
<dbReference type="SUPFAM" id="SSF161098">
    <property type="entry name" value="MetI-like"/>
    <property type="match status" value="1"/>
</dbReference>
<feature type="transmembrane region" description="Helical" evidence="7">
    <location>
        <begin position="225"/>
        <end position="245"/>
    </location>
</feature>
<dbReference type="KEGG" id="cacn:RN83_10090"/>
<protein>
    <submittedName>
        <fullName evidence="9">Sugar ABC transporter permease</fullName>
    </submittedName>
</protein>
<dbReference type="InterPro" id="IPR000515">
    <property type="entry name" value="MetI-like"/>
</dbReference>
<dbReference type="Pfam" id="PF00528">
    <property type="entry name" value="BPD_transp_1"/>
    <property type="match status" value="1"/>
</dbReference>
<dbReference type="InterPro" id="IPR051393">
    <property type="entry name" value="ABC_transporter_permease"/>
</dbReference>
<accession>A0AA44U3G2</accession>
<organism evidence="9 10">
    <name type="scientific">Cutibacterium acnes</name>
    <name type="common">Propionibacterium acnes</name>
    <dbReference type="NCBI Taxonomy" id="1747"/>
    <lineage>
        <taxon>Bacteria</taxon>
        <taxon>Bacillati</taxon>
        <taxon>Actinomycetota</taxon>
        <taxon>Actinomycetes</taxon>
        <taxon>Propionibacteriales</taxon>
        <taxon>Propionibacteriaceae</taxon>
        <taxon>Cutibacterium</taxon>
    </lineage>
</organism>
<comment type="similarity">
    <text evidence="7">Belongs to the binding-protein-dependent transport system permease family.</text>
</comment>
<dbReference type="Gene3D" id="1.10.3720.10">
    <property type="entry name" value="MetI-like"/>
    <property type="match status" value="1"/>
</dbReference>
<reference evidence="9 10" key="1">
    <citation type="submission" date="2017-02" db="EMBL/GenBank/DDBJ databases">
        <title>Prevalence of linear plasmids in Propionibacterium acnes isolates obtained from cancerous prostatic tissue.</title>
        <authorList>
            <person name="Davidsson S."/>
            <person name="Bruggemann H."/>
        </authorList>
    </citation>
    <scope>NUCLEOTIDE SEQUENCE [LARGE SCALE GENOMIC DNA]</scope>
    <source>
        <strain evidence="9 10">09-9</strain>
    </source>
</reference>
<evidence type="ECO:0000313" key="9">
    <source>
        <dbReference type="EMBL" id="PHJ26816.1"/>
    </source>
</evidence>
<proteinExistence type="inferred from homology"/>
<evidence type="ECO:0000256" key="6">
    <source>
        <dbReference type="ARBA" id="ARBA00023136"/>
    </source>
</evidence>
<dbReference type="CDD" id="cd06261">
    <property type="entry name" value="TM_PBP2"/>
    <property type="match status" value="1"/>
</dbReference>
<keyword evidence="3" id="KW-1003">Cell membrane</keyword>
<evidence type="ECO:0000259" key="8">
    <source>
        <dbReference type="PROSITE" id="PS50928"/>
    </source>
</evidence>
<feature type="transmembrane region" description="Helical" evidence="7">
    <location>
        <begin position="125"/>
        <end position="146"/>
    </location>
</feature>
<dbReference type="InterPro" id="IPR035906">
    <property type="entry name" value="MetI-like_sf"/>
</dbReference>
<feature type="transmembrane region" description="Helical" evidence="7">
    <location>
        <begin position="277"/>
        <end position="299"/>
    </location>
</feature>
<feature type="transmembrane region" description="Helical" evidence="7">
    <location>
        <begin position="166"/>
        <end position="187"/>
    </location>
</feature>
<dbReference type="PANTHER" id="PTHR30193:SF41">
    <property type="entry name" value="DIACETYLCHITOBIOSE UPTAKE SYSTEM PERMEASE PROTEIN NGCF"/>
    <property type="match status" value="1"/>
</dbReference>
<keyword evidence="2 7" id="KW-0813">Transport</keyword>
<dbReference type="PANTHER" id="PTHR30193">
    <property type="entry name" value="ABC TRANSPORTER PERMEASE PROTEIN"/>
    <property type="match status" value="1"/>
</dbReference>
<gene>
    <name evidence="9" type="ORF">APS60_10080</name>
</gene>
<evidence type="ECO:0000256" key="2">
    <source>
        <dbReference type="ARBA" id="ARBA00022448"/>
    </source>
</evidence>
<comment type="caution">
    <text evidence="9">The sequence shown here is derived from an EMBL/GenBank/DDBJ whole genome shotgun (WGS) entry which is preliminary data.</text>
</comment>
<evidence type="ECO:0000313" key="10">
    <source>
        <dbReference type="Proteomes" id="UP000223982"/>
    </source>
</evidence>
<dbReference type="GO" id="GO:0055085">
    <property type="term" value="P:transmembrane transport"/>
    <property type="evidence" value="ECO:0007669"/>
    <property type="project" value="InterPro"/>
</dbReference>
<feature type="transmembrane region" description="Helical" evidence="7">
    <location>
        <begin position="21"/>
        <end position="45"/>
    </location>
</feature>
<name>A0AA44U3G2_CUTAC</name>
<feature type="domain" description="ABC transmembrane type-1" evidence="8">
    <location>
        <begin position="87"/>
        <end position="298"/>
    </location>
</feature>
<keyword evidence="6 7" id="KW-0472">Membrane</keyword>
<evidence type="ECO:0000256" key="7">
    <source>
        <dbReference type="RuleBase" id="RU363032"/>
    </source>
</evidence>
<dbReference type="PROSITE" id="PS50928">
    <property type="entry name" value="ABC_TM1"/>
    <property type="match status" value="1"/>
</dbReference>
<dbReference type="GO" id="GO:0005886">
    <property type="term" value="C:plasma membrane"/>
    <property type="evidence" value="ECO:0007669"/>
    <property type="project" value="UniProtKB-SubCell"/>
</dbReference>
<sequence length="311" mass="34094">MKVVATSGHRHHSSTQPRLAPWLFLFPALLLFVFIFVLPIAYTIMQSFLKPGQKKLLYAPSGPTAPQFAGISQYTAAFQDSHFLLSIGRVLLIGVVQVPLMLLFSVCLALLLDARRVKARQGFQLAYFLPYAVPGAISALMWTFLLQPQLSPFTSLFQEMGLNLNLLAPSVVPISVGNMITWGFAGYNMVVIYSALKALPNEILEAAHVDGASSWRTAWQIKVPMVRPAVIMTAVFSIIGTIQLYNEPAILRNSAPRIDPDFSPIMAVYNLVTTGDYFGAAARSVILAVITLVASFGFLKLQSRRGGAFDE</sequence>
<evidence type="ECO:0000256" key="4">
    <source>
        <dbReference type="ARBA" id="ARBA00022692"/>
    </source>
</evidence>
<feature type="transmembrane region" description="Helical" evidence="7">
    <location>
        <begin position="90"/>
        <end position="113"/>
    </location>
</feature>
<evidence type="ECO:0000256" key="5">
    <source>
        <dbReference type="ARBA" id="ARBA00022989"/>
    </source>
</evidence>
<dbReference type="AlphaFoldDB" id="A0AA44U3G2"/>
<dbReference type="RefSeq" id="WP_002514959.1">
    <property type="nucleotide sequence ID" value="NZ_CABIZT010000003.1"/>
</dbReference>
<keyword evidence="5 7" id="KW-1133">Transmembrane helix</keyword>
<dbReference type="EMBL" id="LKVB01000009">
    <property type="protein sequence ID" value="PHJ26816.1"/>
    <property type="molecule type" value="Genomic_DNA"/>
</dbReference>